<organism evidence="2 3">
    <name type="scientific">Smittium culicis</name>
    <dbReference type="NCBI Taxonomy" id="133412"/>
    <lineage>
        <taxon>Eukaryota</taxon>
        <taxon>Fungi</taxon>
        <taxon>Fungi incertae sedis</taxon>
        <taxon>Zoopagomycota</taxon>
        <taxon>Kickxellomycotina</taxon>
        <taxon>Harpellomycetes</taxon>
        <taxon>Harpellales</taxon>
        <taxon>Legeriomycetaceae</taxon>
        <taxon>Smittium</taxon>
    </lineage>
</organism>
<name>A0A1R1Y884_9FUNG</name>
<evidence type="ECO:0000313" key="2">
    <source>
        <dbReference type="EMBL" id="OMJ23161.1"/>
    </source>
</evidence>
<dbReference type="Proteomes" id="UP000187283">
    <property type="component" value="Unassembled WGS sequence"/>
</dbReference>
<accession>A0A1R1Y884</accession>
<sequence>MNLSIDSIPHVHFIILDDAFDYNTTSRDTQLLRNGPSATKNIILSQINLSIVKILSYYKLIINNESTWNYTFFNLKSGATYDIDLTTKETKFTFKKNNSLNKLEKRRFSIDAESIENLSKNLDLAYTNYHKSTHDSVSSSSPFKKSTSSPNFFRGFSISKRISHLLMRLEADVGWEVQLHPEKSSIPPPPLQENKDFPRFMSNPRQGLSQKQRKNGLFLIGKFPTCLQEIKKYNNSHAAINCPREPNNINQLISNLFSFAKTLASSGLPTNYQQKQTKVSWINLPSFSSSGNKELQIEQQFCSLFASAIFSFFGGVFYNSNSFFDPEYKLKFDAIYSPNKPTPALLSSFLLKLANNSYSLNSDPFANKKNTNNQSPLLNELLYIIIHLHLGKLQYPPKLHTANISVSNQLITLNHHSFNSNESHSSNSFAAPLFFPNFFNIDTKISSNPSKINNSPLQFLINVISEYVSKSQEDMPNSNILNNKAESLPEKASQDLINQNDCTSICIYGPTRLNSTSNSKQKRAELTPIKISKDLKSKTNAFTSCENIFLNQELSLNSTPNNTSSYIHDPSPKNSNASKTDLLHIPSVSFIFGNSVNTLLSIEYPKKLIQSNICEPLLENKKSSDTKCDLFSEFGISKKAALSHNNLYPNKNNSLINKQSNPHNFNKHFDANCSTNDEILVSDSPEIDIISLDNNSILSHVSKSNFLAEFNNKRVKINNLESWFNSYYLCFLDPTNVTESSIQKLLLSPKYYEDAYQLDDNDSSSQNTSTELMPEFFSDIHFSESKYLLVRKNAIQSVIGNSKNNNKDKLSSNESILNSVMNQESKIQLILHFWILDLNSGCYNHDIDDNDTPKSENYKQELIDSISFFFDQLSVFSSLFPISHTSESYHSKSLDPAESFLLSLPVYRFRKSLEKLIDSLLERNGYIVPKAEKVNPTTLLSNYEPSPFNDSSAASPPKAIFGVDYSSSRINNLIAGNITKRKSTPKKIIQNDSSKTTEFLISPKKDKLKHRYLNLSISNSNQANSNKFISKVFDNADCPKSLLRRSSANLLSKPDDKGLPKDIYYNSSSVRKVRTYNSFNSLQSLSSSRLDSIKKTTKVAGRRSSGKNVQDLKLKLKNEVLISTSTTKKIIASTSNSNPMTLSAHSKSASTLSLSNRRNSGATFNIFSNQSKADSPMNGDNDGSSINYIGAKRLSNRLFSAPNFLSDSSVEASAPIINRRLRRQGRNSSAVWISNIVNSCHLNNDNIEKSNINNQIESTTLQESSSAIIQNSNSSTPEKRTPKRSNTEIEKEPSITRINHRTQFDIKKNKLQRTF</sequence>
<gene>
    <name evidence="2" type="ORF">AYI70_g2432</name>
</gene>
<protein>
    <submittedName>
        <fullName evidence="2">Uncharacterized protein</fullName>
    </submittedName>
</protein>
<feature type="compositionally biased region" description="Basic and acidic residues" evidence="1">
    <location>
        <begin position="1277"/>
        <end position="1291"/>
    </location>
</feature>
<reference evidence="2 3" key="1">
    <citation type="submission" date="2017-01" db="EMBL/GenBank/DDBJ databases">
        <authorList>
            <person name="Mah S.A."/>
            <person name="Swanson W.J."/>
            <person name="Moy G.W."/>
            <person name="Vacquier V.D."/>
        </authorList>
    </citation>
    <scope>NUCLEOTIDE SEQUENCE [LARGE SCALE GENOMIC DNA]</scope>
    <source>
        <strain evidence="2 3">GSMNP</strain>
    </source>
</reference>
<comment type="caution">
    <text evidence="2">The sequence shown here is derived from an EMBL/GenBank/DDBJ whole genome shotgun (WGS) entry which is preliminary data.</text>
</comment>
<proteinExistence type="predicted"/>
<evidence type="ECO:0000256" key="1">
    <source>
        <dbReference type="SAM" id="MobiDB-lite"/>
    </source>
</evidence>
<evidence type="ECO:0000313" key="3">
    <source>
        <dbReference type="Proteomes" id="UP000187283"/>
    </source>
</evidence>
<dbReference type="EMBL" id="LSSN01000595">
    <property type="protein sequence ID" value="OMJ23161.1"/>
    <property type="molecule type" value="Genomic_DNA"/>
</dbReference>
<feature type="region of interest" description="Disordered" evidence="1">
    <location>
        <begin position="1263"/>
        <end position="1291"/>
    </location>
</feature>
<feature type="compositionally biased region" description="Low complexity" evidence="1">
    <location>
        <begin position="1264"/>
        <end position="1275"/>
    </location>
</feature>
<dbReference type="OrthoDB" id="10378232at2759"/>
<keyword evidence="3" id="KW-1185">Reference proteome</keyword>